<evidence type="ECO:0000256" key="1">
    <source>
        <dbReference type="SAM" id="MobiDB-lite"/>
    </source>
</evidence>
<feature type="compositionally biased region" description="Acidic residues" evidence="1">
    <location>
        <begin position="550"/>
        <end position="559"/>
    </location>
</feature>
<accession>A0A9P7SIE5</accession>
<feature type="region of interest" description="Disordered" evidence="1">
    <location>
        <begin position="156"/>
        <end position="220"/>
    </location>
</feature>
<keyword evidence="3" id="KW-1185">Reference proteome</keyword>
<feature type="compositionally biased region" description="Basic and acidic residues" evidence="1">
    <location>
        <begin position="167"/>
        <end position="178"/>
    </location>
</feature>
<dbReference type="AlphaFoldDB" id="A0A9P7SIE5"/>
<feature type="compositionally biased region" description="Gly residues" evidence="1">
    <location>
        <begin position="267"/>
        <end position="279"/>
    </location>
</feature>
<reference evidence="2 3" key="1">
    <citation type="journal article" date="2020" name="bioRxiv">
        <title>Whole genome comparisons of ergot fungi reveals the divergence and evolution of species within the genus Claviceps are the result of varying mechanisms driving genome evolution and host range expansion.</title>
        <authorList>
            <person name="Wyka S.A."/>
            <person name="Mondo S.J."/>
            <person name="Liu M."/>
            <person name="Dettman J."/>
            <person name="Nalam V."/>
            <person name="Broders K.D."/>
        </authorList>
    </citation>
    <scope>NUCLEOTIDE SEQUENCE [LARGE SCALE GENOMIC DNA]</scope>
    <source>
        <strain evidence="2 3">CCC 1485</strain>
    </source>
</reference>
<evidence type="ECO:0000313" key="2">
    <source>
        <dbReference type="EMBL" id="KAG5940205.1"/>
    </source>
</evidence>
<feature type="region of interest" description="Disordered" evidence="1">
    <location>
        <begin position="235"/>
        <end position="313"/>
    </location>
</feature>
<proteinExistence type="predicted"/>
<feature type="compositionally biased region" description="Low complexity" evidence="1">
    <location>
        <begin position="395"/>
        <end position="414"/>
    </location>
</feature>
<dbReference type="Proteomes" id="UP000706124">
    <property type="component" value="Unassembled WGS sequence"/>
</dbReference>
<feature type="region of interest" description="Disordered" evidence="1">
    <location>
        <begin position="496"/>
        <end position="587"/>
    </location>
</feature>
<organism evidence="2 3">
    <name type="scientific">Claviceps pazoutovae</name>
    <dbReference type="NCBI Taxonomy" id="1649127"/>
    <lineage>
        <taxon>Eukaryota</taxon>
        <taxon>Fungi</taxon>
        <taxon>Dikarya</taxon>
        <taxon>Ascomycota</taxon>
        <taxon>Pezizomycotina</taxon>
        <taxon>Sordariomycetes</taxon>
        <taxon>Hypocreomycetidae</taxon>
        <taxon>Hypocreales</taxon>
        <taxon>Clavicipitaceae</taxon>
        <taxon>Claviceps</taxon>
    </lineage>
</organism>
<feature type="compositionally biased region" description="Low complexity" evidence="1">
    <location>
        <begin position="254"/>
        <end position="266"/>
    </location>
</feature>
<feature type="region of interest" description="Disordered" evidence="1">
    <location>
        <begin position="394"/>
        <end position="424"/>
    </location>
</feature>
<sequence>MTVFSSSWFRYASSIRQHLILPGLIATIAVGWLTLRSRHGRTGRSQMMSPDTVSSLFPDRPIRPLPKRRLRERLSPEVADSISYPSSAPGTLPLFHYLPYSLKDEKSPFTINVSIPIRASDVEDNEGANALSRNGPPADNLREEYSKHRSLLMTISRPEALSSLSRSSREPSRQEHARHTGPQATQAQHSANSSVDGYDAFENTNNKKKRKIPSAGDLSVNGSHGLGSEISALALSPGLTTPGSDGHRDTDRAYNGSPGNTSSTGYSGNGQGFSGPGRGRLGRPRNGRSPLRTISDCHNTSWPTRTPKGGATQWQTSAEAGGGIISSAIANAGKLPLQEHENVSLLEQHSLYSKDSATSGQFTFTCDSQVPGAVQWPGSFPRPDLLPQTSELVPTANTSNNTSNNTNTDASNATHAQSRRRARRRLEKDLALAARERKYAAADEFHHNPPKLEDLWICEFCEYERIFGKPPRVLIRDYELKDRRQRQEEAERKRLLEKAKAKSRKSKKSGRGLNRGVSSGQTPDEHVPADLTEDQDTLPLHHGHSQSTQSDEEYNEEPDDHGNYRSPGRRKPPGEESGNVERNRAKT</sequence>
<comment type="caution">
    <text evidence="2">The sequence shown here is derived from an EMBL/GenBank/DDBJ whole genome shotgun (WGS) entry which is preliminary data.</text>
</comment>
<feature type="compositionally biased region" description="Basic residues" evidence="1">
    <location>
        <begin position="501"/>
        <end position="510"/>
    </location>
</feature>
<gene>
    <name evidence="2" type="ORF">E4U60_000579</name>
</gene>
<dbReference type="OrthoDB" id="4174342at2759"/>
<dbReference type="EMBL" id="SRPO01000118">
    <property type="protein sequence ID" value="KAG5940205.1"/>
    <property type="molecule type" value="Genomic_DNA"/>
</dbReference>
<protein>
    <submittedName>
        <fullName evidence="2">Uncharacterized protein</fullName>
    </submittedName>
</protein>
<name>A0A9P7SIE5_9HYPO</name>
<feature type="compositionally biased region" description="Polar residues" evidence="1">
    <location>
        <begin position="182"/>
        <end position="195"/>
    </location>
</feature>
<feature type="compositionally biased region" description="Low complexity" evidence="1">
    <location>
        <begin position="156"/>
        <end position="166"/>
    </location>
</feature>
<evidence type="ECO:0000313" key="3">
    <source>
        <dbReference type="Proteomes" id="UP000706124"/>
    </source>
</evidence>